<name>A0A4C1WNE8_EUMVA</name>
<dbReference type="AlphaFoldDB" id="A0A4C1WNE8"/>
<comment type="caution">
    <text evidence="1">The sequence shown here is derived from an EMBL/GenBank/DDBJ whole genome shotgun (WGS) entry which is preliminary data.</text>
</comment>
<gene>
    <name evidence="1" type="ORF">EVAR_39066_1</name>
</gene>
<proteinExistence type="predicted"/>
<keyword evidence="2" id="KW-1185">Reference proteome</keyword>
<organism evidence="1 2">
    <name type="scientific">Eumeta variegata</name>
    <name type="common">Bagworm moth</name>
    <name type="synonym">Eumeta japonica</name>
    <dbReference type="NCBI Taxonomy" id="151549"/>
    <lineage>
        <taxon>Eukaryota</taxon>
        <taxon>Metazoa</taxon>
        <taxon>Ecdysozoa</taxon>
        <taxon>Arthropoda</taxon>
        <taxon>Hexapoda</taxon>
        <taxon>Insecta</taxon>
        <taxon>Pterygota</taxon>
        <taxon>Neoptera</taxon>
        <taxon>Endopterygota</taxon>
        <taxon>Lepidoptera</taxon>
        <taxon>Glossata</taxon>
        <taxon>Ditrysia</taxon>
        <taxon>Tineoidea</taxon>
        <taxon>Psychidae</taxon>
        <taxon>Oiketicinae</taxon>
        <taxon>Eumeta</taxon>
    </lineage>
</organism>
<evidence type="ECO:0000313" key="2">
    <source>
        <dbReference type="Proteomes" id="UP000299102"/>
    </source>
</evidence>
<evidence type="ECO:0000313" key="1">
    <source>
        <dbReference type="EMBL" id="GBP52543.1"/>
    </source>
</evidence>
<dbReference type="EMBL" id="BGZK01000605">
    <property type="protein sequence ID" value="GBP52543.1"/>
    <property type="molecule type" value="Genomic_DNA"/>
</dbReference>
<dbReference type="Proteomes" id="UP000299102">
    <property type="component" value="Unassembled WGS sequence"/>
</dbReference>
<accession>A0A4C1WNE8</accession>
<sequence>MDFLYRFVGRAAQRHLRPALSSSNRPFARPDQFVDVKRRTCFEKMKDEGKSGDSTVLDLPIGRVGRSLGAASS</sequence>
<protein>
    <submittedName>
        <fullName evidence="1">Uncharacterized protein</fullName>
    </submittedName>
</protein>
<reference evidence="1 2" key="1">
    <citation type="journal article" date="2019" name="Commun. Biol.">
        <title>The bagworm genome reveals a unique fibroin gene that provides high tensile strength.</title>
        <authorList>
            <person name="Kono N."/>
            <person name="Nakamura H."/>
            <person name="Ohtoshi R."/>
            <person name="Tomita M."/>
            <person name="Numata K."/>
            <person name="Arakawa K."/>
        </authorList>
    </citation>
    <scope>NUCLEOTIDE SEQUENCE [LARGE SCALE GENOMIC DNA]</scope>
</reference>